<evidence type="ECO:0000313" key="3">
    <source>
        <dbReference type="Proteomes" id="UP000095767"/>
    </source>
</evidence>
<dbReference type="AlphaFoldDB" id="A0A1E5V0A8"/>
<sequence>MSSLAGGWDRRGGGSGSLELPRQQPPVVVDVGCNCRGARLLGSLISSLKSYAHGVGKAKSSPHASSSWSSSTTTTAFTSSVSTTSASSAAELHAWGPATYYSTNASAGLYDE</sequence>
<organism evidence="2 3">
    <name type="scientific">Dichanthelium oligosanthes</name>
    <dbReference type="NCBI Taxonomy" id="888268"/>
    <lineage>
        <taxon>Eukaryota</taxon>
        <taxon>Viridiplantae</taxon>
        <taxon>Streptophyta</taxon>
        <taxon>Embryophyta</taxon>
        <taxon>Tracheophyta</taxon>
        <taxon>Spermatophyta</taxon>
        <taxon>Magnoliopsida</taxon>
        <taxon>Liliopsida</taxon>
        <taxon>Poales</taxon>
        <taxon>Poaceae</taxon>
        <taxon>PACMAD clade</taxon>
        <taxon>Panicoideae</taxon>
        <taxon>Panicodae</taxon>
        <taxon>Paniceae</taxon>
        <taxon>Dichantheliinae</taxon>
        <taxon>Dichanthelium</taxon>
    </lineage>
</organism>
<evidence type="ECO:0000313" key="2">
    <source>
        <dbReference type="EMBL" id="OEL18528.1"/>
    </source>
</evidence>
<reference evidence="2 3" key="1">
    <citation type="submission" date="2016-09" db="EMBL/GenBank/DDBJ databases">
        <title>The draft genome of Dichanthelium oligosanthes: A C3 panicoid grass species.</title>
        <authorList>
            <person name="Studer A.J."/>
            <person name="Schnable J.C."/>
            <person name="Brutnell T.P."/>
        </authorList>
    </citation>
    <scope>NUCLEOTIDE SEQUENCE [LARGE SCALE GENOMIC DNA]</scope>
    <source>
        <strain evidence="3">cv. Kellogg 1175</strain>
        <tissue evidence="2">Leaf</tissue>
    </source>
</reference>
<protein>
    <submittedName>
        <fullName evidence="2">Uncharacterized protein</fullName>
    </submittedName>
</protein>
<gene>
    <name evidence="2" type="ORF">BAE44_0020453</name>
</gene>
<comment type="caution">
    <text evidence="2">The sequence shown here is derived from an EMBL/GenBank/DDBJ whole genome shotgun (WGS) entry which is preliminary data.</text>
</comment>
<dbReference type="EMBL" id="LWDX02056381">
    <property type="protein sequence ID" value="OEL18528.1"/>
    <property type="molecule type" value="Genomic_DNA"/>
</dbReference>
<evidence type="ECO:0000256" key="1">
    <source>
        <dbReference type="SAM" id="MobiDB-lite"/>
    </source>
</evidence>
<proteinExistence type="predicted"/>
<keyword evidence="3" id="KW-1185">Reference proteome</keyword>
<feature type="region of interest" description="Disordered" evidence="1">
    <location>
        <begin position="1"/>
        <end position="23"/>
    </location>
</feature>
<name>A0A1E5V0A8_9POAL</name>
<dbReference type="Proteomes" id="UP000095767">
    <property type="component" value="Unassembled WGS sequence"/>
</dbReference>
<accession>A0A1E5V0A8</accession>
<feature type="non-terminal residue" evidence="2">
    <location>
        <position position="112"/>
    </location>
</feature>